<dbReference type="SUPFAM" id="SSF81822">
    <property type="entry name" value="RuBisCo LSMT C-terminal, substrate-binding domain"/>
    <property type="match status" value="1"/>
</dbReference>
<dbReference type="PANTHER" id="PTHR13271">
    <property type="entry name" value="UNCHARACTERIZED PUTATIVE METHYLTRANSFERASE"/>
    <property type="match status" value="1"/>
</dbReference>
<feature type="domain" description="Rubisco LSMT substrate-binding" evidence="4">
    <location>
        <begin position="282"/>
        <end position="402"/>
    </location>
</feature>
<dbReference type="Pfam" id="PF09273">
    <property type="entry name" value="Rubis-subs-bind"/>
    <property type="match status" value="1"/>
</dbReference>
<dbReference type="SUPFAM" id="SSF82199">
    <property type="entry name" value="SET domain"/>
    <property type="match status" value="1"/>
</dbReference>
<dbReference type="GO" id="GO:0016279">
    <property type="term" value="F:protein-lysine N-methyltransferase activity"/>
    <property type="evidence" value="ECO:0007669"/>
    <property type="project" value="TreeGrafter"/>
</dbReference>
<dbReference type="Gene3D" id="3.90.1410.10">
    <property type="entry name" value="set domain protein methyltransferase, domain 1"/>
    <property type="match status" value="1"/>
</dbReference>
<accession>A0A7S2ZSG0</accession>
<keyword evidence="2" id="KW-0808">Transferase</keyword>
<dbReference type="InterPro" id="IPR046341">
    <property type="entry name" value="SET_dom_sf"/>
</dbReference>
<proteinExistence type="predicted"/>
<dbReference type="EMBL" id="HBHW01023492">
    <property type="protein sequence ID" value="CAE0050015.1"/>
    <property type="molecule type" value="Transcribed_RNA"/>
</dbReference>
<evidence type="ECO:0000259" key="4">
    <source>
        <dbReference type="Pfam" id="PF09273"/>
    </source>
</evidence>
<reference evidence="5" key="1">
    <citation type="submission" date="2021-01" db="EMBL/GenBank/DDBJ databases">
        <authorList>
            <person name="Corre E."/>
            <person name="Pelletier E."/>
            <person name="Niang G."/>
            <person name="Scheremetjew M."/>
            <person name="Finn R."/>
            <person name="Kale V."/>
            <person name="Holt S."/>
            <person name="Cochrane G."/>
            <person name="Meng A."/>
            <person name="Brown T."/>
            <person name="Cohen L."/>
        </authorList>
    </citation>
    <scope>NUCLEOTIDE SEQUENCE</scope>
    <source>
        <strain evidence="5">CCMP 769</strain>
    </source>
</reference>
<keyword evidence="1" id="KW-0489">Methyltransferase</keyword>
<evidence type="ECO:0000256" key="2">
    <source>
        <dbReference type="ARBA" id="ARBA00022679"/>
    </source>
</evidence>
<gene>
    <name evidence="5" type="ORF">RMAR00112_LOCUS18010</name>
    <name evidence="6" type="ORF">RMAR00112_LOCUS18014</name>
</gene>
<keyword evidence="3" id="KW-0949">S-adenosyl-L-methionine</keyword>
<name>A0A7S2ZSG0_9RHOD</name>
<dbReference type="CDD" id="cd10527">
    <property type="entry name" value="SET_LSMT"/>
    <property type="match status" value="1"/>
</dbReference>
<sequence>MVFSCGGDLSELTDWVISNGGHSKVKVEDNAKVGRHLVLTEDVLDQTAIVSVPADLVFTLRNAPKKLTEILDSIPEDVLDRSEASDLLLYLLYERFRKDTRWKPFLATQPAGFSSPILDDRCDRFLQGTPLLPVCQSLRHEMSETFEKLQKYLLERWPAEFPKDQFDRETLKWAQAICESRSFKVLVEDVEETVLVPLVDMANHDPTGCLFRDLYDPERGFHLRISGKSFRKGDELNLRYGELPNWELLLHYGFALDNNPHDRLDILLDSSDEDDNMQSAAKRALLLELGRVHGISLEHSVPRIDPKSSEGFPKELLASMRLISANESELEPITINNLAEKTSHVISDRCEREVFSTLEMILQATMASLGTSLQSDLKDREHHDGDVPERYALIYRLELRKIIQSLLDWVMIHDPRSSDSDYQKTLLR</sequence>
<evidence type="ECO:0000313" key="5">
    <source>
        <dbReference type="EMBL" id="CAE0050011.1"/>
    </source>
</evidence>
<dbReference type="InterPro" id="IPR050600">
    <property type="entry name" value="SETD3_SETD6_MTase"/>
</dbReference>
<dbReference type="GO" id="GO:0032259">
    <property type="term" value="P:methylation"/>
    <property type="evidence" value="ECO:0007669"/>
    <property type="project" value="UniProtKB-KW"/>
</dbReference>
<evidence type="ECO:0000256" key="1">
    <source>
        <dbReference type="ARBA" id="ARBA00022603"/>
    </source>
</evidence>
<evidence type="ECO:0000313" key="6">
    <source>
        <dbReference type="EMBL" id="CAE0050015.1"/>
    </source>
</evidence>
<dbReference type="AlphaFoldDB" id="A0A7S2ZSG0"/>
<protein>
    <recommendedName>
        <fullName evidence="4">Rubisco LSMT substrate-binding domain-containing protein</fullName>
    </recommendedName>
</protein>
<dbReference type="EMBL" id="HBHW01023487">
    <property type="protein sequence ID" value="CAE0050011.1"/>
    <property type="molecule type" value="Transcribed_RNA"/>
</dbReference>
<dbReference type="Gene3D" id="3.90.1420.10">
    <property type="entry name" value="Rubisco LSMT, substrate-binding domain"/>
    <property type="match status" value="1"/>
</dbReference>
<evidence type="ECO:0000256" key="3">
    <source>
        <dbReference type="ARBA" id="ARBA00022691"/>
    </source>
</evidence>
<organism evidence="5">
    <name type="scientific">Rhodosorus marinus</name>
    <dbReference type="NCBI Taxonomy" id="101924"/>
    <lineage>
        <taxon>Eukaryota</taxon>
        <taxon>Rhodophyta</taxon>
        <taxon>Stylonematophyceae</taxon>
        <taxon>Stylonematales</taxon>
        <taxon>Stylonemataceae</taxon>
        <taxon>Rhodosorus</taxon>
    </lineage>
</organism>
<dbReference type="PANTHER" id="PTHR13271:SF123">
    <property type="entry name" value="RIBULOSE-1,5-BISPHOSPHATE CARBOXYLASE_OXYGENASE SMALL SUBUNIT N-METHYLTRANSFERASE I-RELATED"/>
    <property type="match status" value="1"/>
</dbReference>
<dbReference type="InterPro" id="IPR015353">
    <property type="entry name" value="Rubisco_LSMT_subst-bd"/>
</dbReference>
<dbReference type="InterPro" id="IPR036464">
    <property type="entry name" value="Rubisco_LSMT_subst-bd_sf"/>
</dbReference>